<dbReference type="OrthoDB" id="958605at2"/>
<sequence length="295" mass="33786">MPTTKTIYLVDDDDDDRMLFREAIESVIDDIRIIEVTDGKELLDMIKKKELSRFPMLILMDMNMPRVSGLEAIAVLKADPYCQDIPVVMISTTSNPELVRQAYEAGINAYMTKPVLIEDYIQMAEAINVCFLNQYPAFKGLAISKTYKATSILFVEDNADHWGLMDVALKESMPNVKISGTTNRQSTLEFLASGWKAREPFPQLILLDLYLPTREEGLNLLDDIKGFFSSNNLSTVPIIVLSNSDHQDDIKASYQHKANAYMIKSTELDKWFPYFQDLCHFWWRTIVLPKSKFQS</sequence>
<evidence type="ECO:0000313" key="4">
    <source>
        <dbReference type="Proteomes" id="UP000294850"/>
    </source>
</evidence>
<dbReference type="PANTHER" id="PTHR44520">
    <property type="entry name" value="RESPONSE REGULATOR RCP1-RELATED"/>
    <property type="match status" value="1"/>
</dbReference>
<dbReference type="EMBL" id="SMFL01000011">
    <property type="protein sequence ID" value="TDE11549.1"/>
    <property type="molecule type" value="Genomic_DNA"/>
</dbReference>
<keyword evidence="4" id="KW-1185">Reference proteome</keyword>
<dbReference type="PROSITE" id="PS50110">
    <property type="entry name" value="RESPONSE_REGULATORY"/>
    <property type="match status" value="2"/>
</dbReference>
<dbReference type="GO" id="GO:0000160">
    <property type="term" value="P:phosphorelay signal transduction system"/>
    <property type="evidence" value="ECO:0007669"/>
    <property type="project" value="InterPro"/>
</dbReference>
<dbReference type="InterPro" id="IPR052893">
    <property type="entry name" value="TCS_response_regulator"/>
</dbReference>
<gene>
    <name evidence="3" type="ORF">E0F88_24235</name>
</gene>
<dbReference type="InterPro" id="IPR001789">
    <property type="entry name" value="Sig_transdc_resp-reg_receiver"/>
</dbReference>
<reference evidence="3 4" key="1">
    <citation type="submission" date="2019-03" db="EMBL/GenBank/DDBJ databases">
        <title>Dyadobacter AR-3-6 sp. nov., isolated from arctic soil.</title>
        <authorList>
            <person name="Chaudhary D.K."/>
        </authorList>
    </citation>
    <scope>NUCLEOTIDE SEQUENCE [LARGE SCALE GENOMIC DNA]</scope>
    <source>
        <strain evidence="3 4">AR-3-6</strain>
    </source>
</reference>
<dbReference type="Gene3D" id="3.40.50.2300">
    <property type="match status" value="2"/>
</dbReference>
<feature type="modified residue" description="4-aspartylphosphate" evidence="1">
    <location>
        <position position="61"/>
    </location>
</feature>
<dbReference type="PANTHER" id="PTHR44520:SF2">
    <property type="entry name" value="RESPONSE REGULATOR RCP1"/>
    <property type="match status" value="1"/>
</dbReference>
<name>A0A4R5DCT6_9BACT</name>
<evidence type="ECO:0000259" key="2">
    <source>
        <dbReference type="PROSITE" id="PS50110"/>
    </source>
</evidence>
<dbReference type="RefSeq" id="WP_131960882.1">
    <property type="nucleotide sequence ID" value="NZ_SMFL01000011.1"/>
</dbReference>
<dbReference type="AlphaFoldDB" id="A0A4R5DCT6"/>
<keyword evidence="1" id="KW-0597">Phosphoprotein</keyword>
<feature type="domain" description="Response regulatory" evidence="2">
    <location>
        <begin position="6"/>
        <end position="128"/>
    </location>
</feature>
<accession>A0A4R5DCT6</accession>
<dbReference type="SMART" id="SM00448">
    <property type="entry name" value="REC"/>
    <property type="match status" value="2"/>
</dbReference>
<evidence type="ECO:0000313" key="3">
    <source>
        <dbReference type="EMBL" id="TDE11549.1"/>
    </source>
</evidence>
<dbReference type="InterPro" id="IPR011006">
    <property type="entry name" value="CheY-like_superfamily"/>
</dbReference>
<dbReference type="Proteomes" id="UP000294850">
    <property type="component" value="Unassembled WGS sequence"/>
</dbReference>
<dbReference type="SUPFAM" id="SSF52172">
    <property type="entry name" value="CheY-like"/>
    <property type="match status" value="2"/>
</dbReference>
<comment type="caution">
    <text evidence="3">The sequence shown here is derived from an EMBL/GenBank/DDBJ whole genome shotgun (WGS) entry which is preliminary data.</text>
</comment>
<dbReference type="Pfam" id="PF00072">
    <property type="entry name" value="Response_reg"/>
    <property type="match status" value="2"/>
</dbReference>
<feature type="modified residue" description="4-aspartylphosphate" evidence="1">
    <location>
        <position position="208"/>
    </location>
</feature>
<feature type="domain" description="Response regulatory" evidence="2">
    <location>
        <begin position="151"/>
        <end position="279"/>
    </location>
</feature>
<protein>
    <submittedName>
        <fullName evidence="3">Response regulator</fullName>
    </submittedName>
</protein>
<proteinExistence type="predicted"/>
<organism evidence="3 4">
    <name type="scientific">Dyadobacter psychrotolerans</name>
    <dbReference type="NCBI Taxonomy" id="2541721"/>
    <lineage>
        <taxon>Bacteria</taxon>
        <taxon>Pseudomonadati</taxon>
        <taxon>Bacteroidota</taxon>
        <taxon>Cytophagia</taxon>
        <taxon>Cytophagales</taxon>
        <taxon>Spirosomataceae</taxon>
        <taxon>Dyadobacter</taxon>
    </lineage>
</organism>
<evidence type="ECO:0000256" key="1">
    <source>
        <dbReference type="PROSITE-ProRule" id="PRU00169"/>
    </source>
</evidence>